<dbReference type="InterPro" id="IPR017932">
    <property type="entry name" value="GATase_2_dom"/>
</dbReference>
<keyword evidence="10" id="KW-0479">Metal-binding</keyword>
<evidence type="ECO:0000256" key="2">
    <source>
        <dbReference type="ARBA" id="ARBA00010138"/>
    </source>
</evidence>
<comment type="catalytic activity">
    <reaction evidence="8">
        <text>5-phospho-beta-D-ribosylamine + L-glutamate + diphosphate = 5-phospho-alpha-D-ribose 1-diphosphate + L-glutamine + H2O</text>
        <dbReference type="Rhea" id="RHEA:14905"/>
        <dbReference type="ChEBI" id="CHEBI:15377"/>
        <dbReference type="ChEBI" id="CHEBI:29985"/>
        <dbReference type="ChEBI" id="CHEBI:33019"/>
        <dbReference type="ChEBI" id="CHEBI:58017"/>
        <dbReference type="ChEBI" id="CHEBI:58359"/>
        <dbReference type="ChEBI" id="CHEBI:58681"/>
        <dbReference type="EC" id="2.4.2.14"/>
    </reaction>
</comment>
<dbReference type="Gene3D" id="3.60.20.10">
    <property type="entry name" value="Glutamine Phosphoribosylpyrophosphate, subunit 1, domain 1"/>
    <property type="match status" value="1"/>
</dbReference>
<feature type="binding site" evidence="10">
    <location>
        <position position="367"/>
    </location>
    <ligand>
        <name>Mg(2+)</name>
        <dbReference type="ChEBI" id="CHEBI:18420"/>
    </ligand>
</feature>
<dbReference type="Gene3D" id="3.40.50.2020">
    <property type="match status" value="1"/>
</dbReference>
<name>A0A8H4W5Y7_9HELO</name>
<comment type="caution">
    <text evidence="12">The sequence shown here is derived from an EMBL/GenBank/DDBJ whole genome shotgun (WGS) entry which is preliminary data.</text>
</comment>
<gene>
    <name evidence="12" type="ORF">G7Y89_g5182</name>
</gene>
<dbReference type="GO" id="GO:0006189">
    <property type="term" value="P:'de novo' IMP biosynthetic process"/>
    <property type="evidence" value="ECO:0007669"/>
    <property type="project" value="UniProtKB-UniPathway"/>
</dbReference>
<protein>
    <recommendedName>
        <fullName evidence="3 8">Amidophosphoribosyltransferase</fullName>
        <shortName evidence="8">ATase</shortName>
        <ecNumber evidence="3 8">2.4.2.14</ecNumber>
    </recommendedName>
    <alternativeName>
        <fullName evidence="8">Glutamine phosphoribosylpyrophosphate amidotransferase</fullName>
    </alternativeName>
</protein>
<dbReference type="HAMAP" id="MF_01931">
    <property type="entry name" value="PurF"/>
    <property type="match status" value="1"/>
</dbReference>
<reference evidence="12 13" key="1">
    <citation type="submission" date="2020-03" db="EMBL/GenBank/DDBJ databases">
        <title>Draft Genome Sequence of Cudoniella acicularis.</title>
        <authorList>
            <person name="Buettner E."/>
            <person name="Kellner H."/>
        </authorList>
    </citation>
    <scope>NUCLEOTIDE SEQUENCE [LARGE SCALE GENOMIC DNA]</scope>
    <source>
        <strain evidence="12 13">DSM 108380</strain>
    </source>
</reference>
<evidence type="ECO:0000313" key="13">
    <source>
        <dbReference type="Proteomes" id="UP000566819"/>
    </source>
</evidence>
<keyword evidence="5 8" id="KW-0808">Transferase</keyword>
<organism evidence="12 13">
    <name type="scientific">Cudoniella acicularis</name>
    <dbReference type="NCBI Taxonomy" id="354080"/>
    <lineage>
        <taxon>Eukaryota</taxon>
        <taxon>Fungi</taxon>
        <taxon>Dikarya</taxon>
        <taxon>Ascomycota</taxon>
        <taxon>Pezizomycotina</taxon>
        <taxon>Leotiomycetes</taxon>
        <taxon>Helotiales</taxon>
        <taxon>Tricladiaceae</taxon>
        <taxon>Cudoniella</taxon>
    </lineage>
</organism>
<dbReference type="SUPFAM" id="SSF56235">
    <property type="entry name" value="N-terminal nucleophile aminohydrolases (Ntn hydrolases)"/>
    <property type="match status" value="1"/>
</dbReference>
<keyword evidence="13" id="KW-1185">Reference proteome</keyword>
<evidence type="ECO:0000313" key="12">
    <source>
        <dbReference type="EMBL" id="KAF4632940.1"/>
    </source>
</evidence>
<sequence length="525" mass="57822">MCGILALISGNVECDDAAVDLHEALYALQHRGQDACGIATSHRSGRIYSCKGKGLASKVFRDGVLIPELPGFMGLGHLRYPTAGTSSNAESQPFYVSSNLLDTEKLKEYLDFEAHRHINTDSDSEIMLQVFASQLLQTDKRRVDAEDLFIGLRNMYKITVGGFAFCGMVAGFAIFGARDPNGIRPLVIGSRPNQDGKGLDYMLASESVALDQLGFTGIEDIKPGQAVIIPKGGSPIFRQVHPQLSYTPDIFEYCYFSRPDSIIDGISVYESRQKMGLKLANTIRKTLGQDVVDNIDIVIPIPDSGIVPALSVAEALNRPYRHAFSRNRYIFRTFIMPSQEKRRKGVQSKLNALRSEFRGKNVLLIDDTIVRGTTSLQVCSMAREAGAKKVYFASSSPPVTHPHIYGIDLATSTELVAYKRDRKTIAASINADDVVFLTLEDLEAACAELSPRPDQRFEVGVFCGRYVTPVSQVYLENLEKARGKPKAIESKHNGAFVTVGDSITTRPTVFERSDVSLHNLIGDQR</sequence>
<dbReference type="EMBL" id="JAAMPI010000304">
    <property type="protein sequence ID" value="KAF4632940.1"/>
    <property type="molecule type" value="Genomic_DNA"/>
</dbReference>
<evidence type="ECO:0000256" key="1">
    <source>
        <dbReference type="ARBA" id="ARBA00005209"/>
    </source>
</evidence>
<dbReference type="GO" id="GO:0009113">
    <property type="term" value="P:purine nucleobase biosynthetic process"/>
    <property type="evidence" value="ECO:0007669"/>
    <property type="project" value="InterPro"/>
</dbReference>
<evidence type="ECO:0000256" key="7">
    <source>
        <dbReference type="ARBA" id="ARBA00022962"/>
    </source>
</evidence>
<evidence type="ECO:0000256" key="9">
    <source>
        <dbReference type="PIRSR" id="PIRSR000485-1"/>
    </source>
</evidence>
<dbReference type="PROSITE" id="PS51278">
    <property type="entry name" value="GATASE_TYPE_2"/>
    <property type="match status" value="1"/>
</dbReference>
<dbReference type="InterPro" id="IPR029057">
    <property type="entry name" value="PRTase-like"/>
</dbReference>
<dbReference type="AlphaFoldDB" id="A0A8H4W5Y7"/>
<feature type="binding site" evidence="10">
    <location>
        <position position="304"/>
    </location>
    <ligand>
        <name>Mg(2+)</name>
        <dbReference type="ChEBI" id="CHEBI:18420"/>
    </ligand>
</feature>
<feature type="binding site" evidence="10">
    <location>
        <position position="366"/>
    </location>
    <ligand>
        <name>Mg(2+)</name>
        <dbReference type="ChEBI" id="CHEBI:18420"/>
    </ligand>
</feature>
<evidence type="ECO:0000256" key="4">
    <source>
        <dbReference type="ARBA" id="ARBA00022676"/>
    </source>
</evidence>
<dbReference type="Pfam" id="PF00156">
    <property type="entry name" value="Pribosyltran"/>
    <property type="match status" value="1"/>
</dbReference>
<feature type="domain" description="Glutamine amidotransferase type-2" evidence="11">
    <location>
        <begin position="2"/>
        <end position="232"/>
    </location>
</feature>
<feature type="active site" description="Nucleophile" evidence="9">
    <location>
        <position position="2"/>
    </location>
</feature>
<evidence type="ECO:0000256" key="6">
    <source>
        <dbReference type="ARBA" id="ARBA00022755"/>
    </source>
</evidence>
<comment type="similarity">
    <text evidence="2 8">In the C-terminal section; belongs to the purine/pyrimidine phosphoribosyltransferase family.</text>
</comment>
<keyword evidence="10" id="KW-0460">Magnesium</keyword>
<proteinExistence type="inferred from homology"/>
<dbReference type="EC" id="2.4.2.14" evidence="3 8"/>
<dbReference type="OrthoDB" id="191723at2759"/>
<dbReference type="NCBIfam" id="TIGR01134">
    <property type="entry name" value="purF"/>
    <property type="match status" value="1"/>
</dbReference>
<evidence type="ECO:0000256" key="8">
    <source>
        <dbReference type="PIRNR" id="PIRNR000485"/>
    </source>
</evidence>
<dbReference type="GO" id="GO:0046872">
    <property type="term" value="F:metal ion binding"/>
    <property type="evidence" value="ECO:0007669"/>
    <property type="project" value="UniProtKB-KW"/>
</dbReference>
<keyword evidence="6 8" id="KW-0658">Purine biosynthesis</keyword>
<accession>A0A8H4W5Y7</accession>
<dbReference type="InterPro" id="IPR000836">
    <property type="entry name" value="PRTase_dom"/>
</dbReference>
<dbReference type="InterPro" id="IPR029055">
    <property type="entry name" value="Ntn_hydrolases_N"/>
</dbReference>
<dbReference type="GO" id="GO:0004044">
    <property type="term" value="F:amidophosphoribosyltransferase activity"/>
    <property type="evidence" value="ECO:0007669"/>
    <property type="project" value="UniProtKB-EC"/>
</dbReference>
<dbReference type="Proteomes" id="UP000566819">
    <property type="component" value="Unassembled WGS sequence"/>
</dbReference>
<evidence type="ECO:0000259" key="11">
    <source>
        <dbReference type="PROSITE" id="PS51278"/>
    </source>
</evidence>
<evidence type="ECO:0000256" key="5">
    <source>
        <dbReference type="ARBA" id="ARBA00022679"/>
    </source>
</evidence>
<dbReference type="CDD" id="cd06223">
    <property type="entry name" value="PRTases_typeI"/>
    <property type="match status" value="1"/>
</dbReference>
<comment type="pathway">
    <text evidence="1 8">Purine metabolism; IMP biosynthesis via de novo pathway; N(1)-(5-phospho-D-ribosyl)glycinamide from 5-phospho-alpha-D-ribose 1-diphosphate: step 1/2.</text>
</comment>
<dbReference type="UniPathway" id="UPA00074">
    <property type="reaction ID" value="UER00124"/>
</dbReference>
<dbReference type="InterPro" id="IPR005854">
    <property type="entry name" value="PurF"/>
</dbReference>
<evidence type="ECO:0000256" key="3">
    <source>
        <dbReference type="ARBA" id="ARBA00011941"/>
    </source>
</evidence>
<keyword evidence="7" id="KW-0315">Glutamine amidotransferase</keyword>
<dbReference type="SUPFAM" id="SSF53271">
    <property type="entry name" value="PRTase-like"/>
    <property type="match status" value="1"/>
</dbReference>
<comment type="cofactor">
    <cofactor evidence="10">
        <name>Mg(2+)</name>
        <dbReference type="ChEBI" id="CHEBI:18420"/>
    </cofactor>
    <text evidence="10">Binds 1 Mg(2+) ion per subunit.</text>
</comment>
<dbReference type="PIRSF" id="PIRSF000485">
    <property type="entry name" value="Amd_phspho_trans"/>
    <property type="match status" value="1"/>
</dbReference>
<dbReference type="PANTHER" id="PTHR11907">
    <property type="entry name" value="AMIDOPHOSPHORIBOSYLTRANSFERASE"/>
    <property type="match status" value="1"/>
</dbReference>
<evidence type="ECO:0000256" key="10">
    <source>
        <dbReference type="PIRSR" id="PIRSR000485-2"/>
    </source>
</evidence>
<keyword evidence="4 8" id="KW-0328">Glycosyltransferase</keyword>